<dbReference type="PANTHER" id="PTHR21139:SF42">
    <property type="entry name" value="TRIOSEPHOSPHATE ISOMERASE"/>
    <property type="match status" value="1"/>
</dbReference>
<comment type="caution">
    <text evidence="7">The sequence shown here is derived from an EMBL/GenBank/DDBJ whole genome shotgun (WGS) entry which is preliminary data.</text>
</comment>
<keyword evidence="3" id="KW-0312">Gluconeogenesis</keyword>
<dbReference type="InterPro" id="IPR035990">
    <property type="entry name" value="TIM_sf"/>
</dbReference>
<gene>
    <name evidence="7" type="primary">pgk</name>
    <name evidence="7" type="synonym">tpi_3</name>
    <name evidence="7" type="ORF">GALL_543720</name>
</gene>
<dbReference type="GO" id="GO:0006094">
    <property type="term" value="P:gluconeogenesis"/>
    <property type="evidence" value="ECO:0007669"/>
    <property type="project" value="UniProtKB-KW"/>
</dbReference>
<reference evidence="7" key="1">
    <citation type="submission" date="2016-10" db="EMBL/GenBank/DDBJ databases">
        <title>Sequence of Gallionella enrichment culture.</title>
        <authorList>
            <person name="Poehlein A."/>
            <person name="Muehling M."/>
            <person name="Daniel R."/>
        </authorList>
    </citation>
    <scope>NUCLEOTIDE SEQUENCE</scope>
</reference>
<dbReference type="GO" id="GO:0019563">
    <property type="term" value="P:glycerol catabolic process"/>
    <property type="evidence" value="ECO:0007669"/>
    <property type="project" value="TreeGrafter"/>
</dbReference>
<evidence type="ECO:0000256" key="2">
    <source>
        <dbReference type="ARBA" id="ARBA00011940"/>
    </source>
</evidence>
<evidence type="ECO:0000256" key="4">
    <source>
        <dbReference type="ARBA" id="ARBA00022490"/>
    </source>
</evidence>
<dbReference type="InterPro" id="IPR022896">
    <property type="entry name" value="TrioseP_Isoase_bac/euk"/>
</dbReference>
<dbReference type="FunFam" id="3.20.20.70:FF:000016">
    <property type="entry name" value="Triosephosphate isomerase"/>
    <property type="match status" value="1"/>
</dbReference>
<dbReference type="SUPFAM" id="SSF51351">
    <property type="entry name" value="Triosephosphate isomerase (TIM)"/>
    <property type="match status" value="1"/>
</dbReference>
<dbReference type="GO" id="GO:0006096">
    <property type="term" value="P:glycolytic process"/>
    <property type="evidence" value="ECO:0007669"/>
    <property type="project" value="UniProtKB-KW"/>
</dbReference>
<dbReference type="InterPro" id="IPR013785">
    <property type="entry name" value="Aldolase_TIM"/>
</dbReference>
<dbReference type="AlphaFoldDB" id="A0A1J5NXU4"/>
<evidence type="ECO:0000256" key="1">
    <source>
        <dbReference type="ARBA" id="ARBA00004680"/>
    </source>
</evidence>
<dbReference type="GO" id="GO:0046166">
    <property type="term" value="P:glyceraldehyde-3-phosphate biosynthetic process"/>
    <property type="evidence" value="ECO:0007669"/>
    <property type="project" value="TreeGrafter"/>
</dbReference>
<evidence type="ECO:0000256" key="6">
    <source>
        <dbReference type="ARBA" id="ARBA00023235"/>
    </source>
</evidence>
<dbReference type="Pfam" id="PF00121">
    <property type="entry name" value="TIM"/>
    <property type="match status" value="1"/>
</dbReference>
<protein>
    <recommendedName>
        <fullName evidence="2">triose-phosphate isomerase</fullName>
        <ecNumber evidence="2">5.3.1.1</ecNumber>
    </recommendedName>
</protein>
<dbReference type="PROSITE" id="PS00171">
    <property type="entry name" value="TIM_1"/>
    <property type="match status" value="1"/>
</dbReference>
<evidence type="ECO:0000313" key="7">
    <source>
        <dbReference type="EMBL" id="OIQ64081.1"/>
    </source>
</evidence>
<sequence length="222" mass="23069">MLAGVGTVRCEVAVCVPYPYLGQGQQALEVSNVALGAQDCSAHTGGAHTGEVSVSMLQDFGCRYVIVGHSERRADLHESDSLVAAKAERALEAGMTPIVCVGETLAQRESGETATVVTRQLQAVTHLLGEQTARIVLAYEPVWAIGTGRTASPEQAQEVHAVLRAHLRSVSPAAAEVRILYGGSVKPDNAAVLFAQPDIDGGLIGGASLKASDFLAIAAATR</sequence>
<dbReference type="EC" id="5.3.1.1" evidence="2"/>
<dbReference type="GO" id="GO:0004807">
    <property type="term" value="F:triose-phosphate isomerase activity"/>
    <property type="evidence" value="ECO:0007669"/>
    <property type="project" value="UniProtKB-EC"/>
</dbReference>
<dbReference type="GO" id="GO:0005829">
    <property type="term" value="C:cytosol"/>
    <property type="evidence" value="ECO:0007669"/>
    <property type="project" value="TreeGrafter"/>
</dbReference>
<dbReference type="Gene3D" id="3.20.20.70">
    <property type="entry name" value="Aldolase class I"/>
    <property type="match status" value="1"/>
</dbReference>
<dbReference type="NCBIfam" id="TIGR00419">
    <property type="entry name" value="tim"/>
    <property type="match status" value="1"/>
</dbReference>
<dbReference type="PANTHER" id="PTHR21139">
    <property type="entry name" value="TRIOSEPHOSPHATE ISOMERASE"/>
    <property type="match status" value="1"/>
</dbReference>
<keyword evidence="6" id="KW-0413">Isomerase</keyword>
<dbReference type="InterPro" id="IPR000652">
    <property type="entry name" value="Triosephosphate_isomerase"/>
</dbReference>
<dbReference type="PROSITE" id="PS51440">
    <property type="entry name" value="TIM_2"/>
    <property type="match status" value="1"/>
</dbReference>
<dbReference type="EMBL" id="MLJW01008433">
    <property type="protein sequence ID" value="OIQ64081.1"/>
    <property type="molecule type" value="Genomic_DNA"/>
</dbReference>
<evidence type="ECO:0000256" key="5">
    <source>
        <dbReference type="ARBA" id="ARBA00023152"/>
    </source>
</evidence>
<comment type="pathway">
    <text evidence="1">Carbohydrate degradation; glycolysis; D-glyceraldehyde 3-phosphate from glycerone phosphate: step 1/1.</text>
</comment>
<proteinExistence type="inferred from homology"/>
<accession>A0A1J5NXU4</accession>
<name>A0A1J5NXU4_9ZZZZ</name>
<dbReference type="InterPro" id="IPR020861">
    <property type="entry name" value="Triosephosphate_isomerase_AS"/>
</dbReference>
<keyword evidence="5" id="KW-0324">Glycolysis</keyword>
<dbReference type="CDD" id="cd00311">
    <property type="entry name" value="TIM"/>
    <property type="match status" value="1"/>
</dbReference>
<organism evidence="7">
    <name type="scientific">mine drainage metagenome</name>
    <dbReference type="NCBI Taxonomy" id="410659"/>
    <lineage>
        <taxon>unclassified sequences</taxon>
        <taxon>metagenomes</taxon>
        <taxon>ecological metagenomes</taxon>
    </lineage>
</organism>
<keyword evidence="4" id="KW-0963">Cytoplasm</keyword>
<dbReference type="HAMAP" id="MF_00147_B">
    <property type="entry name" value="TIM_B"/>
    <property type="match status" value="1"/>
</dbReference>
<evidence type="ECO:0000256" key="3">
    <source>
        <dbReference type="ARBA" id="ARBA00022432"/>
    </source>
</evidence>